<dbReference type="AlphaFoldDB" id="A0A5S5B178"/>
<name>A0A5S5B178_9FIRM</name>
<proteinExistence type="predicted"/>
<feature type="non-terminal residue" evidence="1">
    <location>
        <position position="54"/>
    </location>
</feature>
<dbReference type="Proteomes" id="UP000322294">
    <property type="component" value="Unassembled WGS sequence"/>
</dbReference>
<evidence type="ECO:0008006" key="3">
    <source>
        <dbReference type="Google" id="ProtNLM"/>
    </source>
</evidence>
<protein>
    <recommendedName>
        <fullName evidence="3">Homeodomain-like domain-containing protein</fullName>
    </recommendedName>
</protein>
<comment type="caution">
    <text evidence="1">The sequence shown here is derived from an EMBL/GenBank/DDBJ whole genome shotgun (WGS) entry which is preliminary data.</text>
</comment>
<reference evidence="1 2" key="1">
    <citation type="submission" date="2019-07" db="EMBL/GenBank/DDBJ databases">
        <title>Genomic Encyclopedia of Type Strains, Phase I: the one thousand microbial genomes (KMG-I) project.</title>
        <authorList>
            <person name="Kyrpides N."/>
        </authorList>
    </citation>
    <scope>NUCLEOTIDE SEQUENCE [LARGE SCALE GENOMIC DNA]</scope>
    <source>
        <strain evidence="1 2">DSM 16647</strain>
    </source>
</reference>
<sequence>MLTMTHIDNIRKAFFMKGQNISEIAREFQKDRKTIRKYIYQEDWNTRVKVEEVK</sequence>
<dbReference type="EMBL" id="VNHO01000002">
    <property type="protein sequence ID" value="TYP58863.1"/>
    <property type="molecule type" value="Genomic_DNA"/>
</dbReference>
<accession>A0A5S5B178</accession>
<organism evidence="1 2">
    <name type="scientific">Thermosediminibacter litoriperuensis</name>
    <dbReference type="NCBI Taxonomy" id="291989"/>
    <lineage>
        <taxon>Bacteria</taxon>
        <taxon>Bacillati</taxon>
        <taxon>Bacillota</taxon>
        <taxon>Clostridia</taxon>
        <taxon>Thermosediminibacterales</taxon>
        <taxon>Thermosediminibacteraceae</taxon>
        <taxon>Thermosediminibacter</taxon>
    </lineage>
</organism>
<evidence type="ECO:0000313" key="2">
    <source>
        <dbReference type="Proteomes" id="UP000322294"/>
    </source>
</evidence>
<keyword evidence="2" id="KW-1185">Reference proteome</keyword>
<gene>
    <name evidence="1" type="ORF">LZ11_00320</name>
</gene>
<evidence type="ECO:0000313" key="1">
    <source>
        <dbReference type="EMBL" id="TYP58863.1"/>
    </source>
</evidence>